<reference evidence="1" key="1">
    <citation type="journal article" date="2022" name="New Phytol.">
        <title>Evolutionary transition to the ectomycorrhizal habit in the genomes of a hyperdiverse lineage of mushroom-forming fungi.</title>
        <authorList>
            <person name="Looney B."/>
            <person name="Miyauchi S."/>
            <person name="Morin E."/>
            <person name="Drula E."/>
            <person name="Courty P.E."/>
            <person name="Kohler A."/>
            <person name="Kuo A."/>
            <person name="LaButti K."/>
            <person name="Pangilinan J."/>
            <person name="Lipzen A."/>
            <person name="Riley R."/>
            <person name="Andreopoulos W."/>
            <person name="He G."/>
            <person name="Johnson J."/>
            <person name="Nolan M."/>
            <person name="Tritt A."/>
            <person name="Barry K.W."/>
            <person name="Grigoriev I.V."/>
            <person name="Nagy L.G."/>
            <person name="Hibbett D."/>
            <person name="Henrissat B."/>
            <person name="Matheny P.B."/>
            <person name="Labbe J."/>
            <person name="Martin F.M."/>
        </authorList>
    </citation>
    <scope>NUCLEOTIDE SEQUENCE</scope>
    <source>
        <strain evidence="1">BPL690</strain>
    </source>
</reference>
<sequence>MPVWERGGDATQLGGEFVLGPGMSCTYAHRMQTTTGHAPILDVLAAAGVRAVRRYTGISGLGAAGASTGGTVRPNISLPLERGSNTAPSGRDAKVLSVVREEACGACGACEGCAEALSIELESTASGEWSVVVTGNGRSIR</sequence>
<keyword evidence="2" id="KW-1185">Reference proteome</keyword>
<dbReference type="Proteomes" id="UP001203297">
    <property type="component" value="Unassembled WGS sequence"/>
</dbReference>
<comment type="caution">
    <text evidence="1">The sequence shown here is derived from an EMBL/GenBank/DDBJ whole genome shotgun (WGS) entry which is preliminary data.</text>
</comment>
<accession>A0AAD4QDX9</accession>
<evidence type="ECO:0000313" key="1">
    <source>
        <dbReference type="EMBL" id="KAI0289318.1"/>
    </source>
</evidence>
<dbReference type="AlphaFoldDB" id="A0AAD4QDX9"/>
<proteinExistence type="predicted"/>
<gene>
    <name evidence="1" type="ORF">B0F90DRAFT_858555</name>
</gene>
<evidence type="ECO:0000313" key="2">
    <source>
        <dbReference type="Proteomes" id="UP001203297"/>
    </source>
</evidence>
<protein>
    <submittedName>
        <fullName evidence="1">Uncharacterized protein</fullName>
    </submittedName>
</protein>
<name>A0AAD4QDX9_9AGAM</name>
<dbReference type="EMBL" id="WTXG01000328">
    <property type="protein sequence ID" value="KAI0289318.1"/>
    <property type="molecule type" value="Genomic_DNA"/>
</dbReference>
<organism evidence="1 2">
    <name type="scientific">Multifurca ochricompacta</name>
    <dbReference type="NCBI Taxonomy" id="376703"/>
    <lineage>
        <taxon>Eukaryota</taxon>
        <taxon>Fungi</taxon>
        <taxon>Dikarya</taxon>
        <taxon>Basidiomycota</taxon>
        <taxon>Agaricomycotina</taxon>
        <taxon>Agaricomycetes</taxon>
        <taxon>Russulales</taxon>
        <taxon>Russulaceae</taxon>
        <taxon>Multifurca</taxon>
    </lineage>
</organism>